<evidence type="ECO:0000313" key="1">
    <source>
        <dbReference type="EMBL" id="KAJ5199563.1"/>
    </source>
</evidence>
<sequence length="115" mass="13075">MVVEVVITETHTKLIRDIGRWLDPIDSLAKVGLAIKADRRKPKITIKRWQYKTAKAEIENIQTIEMIESSGDEVTLTAGPLLIPFHLFFLRPAETPREGDIIIDENALKEIAQEI</sequence>
<name>A0A9W9JMA0_9EURO</name>
<comment type="caution">
    <text evidence="1">The sequence shown here is derived from an EMBL/GenBank/DDBJ whole genome shotgun (WGS) entry which is preliminary data.</text>
</comment>
<protein>
    <submittedName>
        <fullName evidence="1">Uncharacterized protein</fullName>
    </submittedName>
</protein>
<gene>
    <name evidence="1" type="ORF">N7472_004767</name>
</gene>
<dbReference type="Proteomes" id="UP001150879">
    <property type="component" value="Unassembled WGS sequence"/>
</dbReference>
<reference evidence="1" key="1">
    <citation type="submission" date="2022-11" db="EMBL/GenBank/DDBJ databases">
        <authorList>
            <person name="Petersen C."/>
        </authorList>
    </citation>
    <scope>NUCLEOTIDE SEQUENCE</scope>
    <source>
        <strain evidence="1">IBT 16849</strain>
    </source>
</reference>
<evidence type="ECO:0000313" key="2">
    <source>
        <dbReference type="Proteomes" id="UP001150879"/>
    </source>
</evidence>
<keyword evidence="2" id="KW-1185">Reference proteome</keyword>
<proteinExistence type="predicted"/>
<dbReference type="AlphaFoldDB" id="A0A9W9JMA0"/>
<accession>A0A9W9JMA0</accession>
<dbReference type="EMBL" id="JAPQKP010000003">
    <property type="protein sequence ID" value="KAJ5199563.1"/>
    <property type="molecule type" value="Genomic_DNA"/>
</dbReference>
<organism evidence="1 2">
    <name type="scientific">Penicillium cf. griseofulvum</name>
    <dbReference type="NCBI Taxonomy" id="2972120"/>
    <lineage>
        <taxon>Eukaryota</taxon>
        <taxon>Fungi</taxon>
        <taxon>Dikarya</taxon>
        <taxon>Ascomycota</taxon>
        <taxon>Pezizomycotina</taxon>
        <taxon>Eurotiomycetes</taxon>
        <taxon>Eurotiomycetidae</taxon>
        <taxon>Eurotiales</taxon>
        <taxon>Aspergillaceae</taxon>
        <taxon>Penicillium</taxon>
    </lineage>
</organism>
<reference evidence="1" key="2">
    <citation type="journal article" date="2023" name="IMA Fungus">
        <title>Comparative genomic study of the Penicillium genus elucidates a diverse pangenome and 15 lateral gene transfer events.</title>
        <authorList>
            <person name="Petersen C."/>
            <person name="Sorensen T."/>
            <person name="Nielsen M.R."/>
            <person name="Sondergaard T.E."/>
            <person name="Sorensen J.L."/>
            <person name="Fitzpatrick D.A."/>
            <person name="Frisvad J.C."/>
            <person name="Nielsen K.L."/>
        </authorList>
    </citation>
    <scope>NUCLEOTIDE SEQUENCE</scope>
    <source>
        <strain evidence="1">IBT 16849</strain>
    </source>
</reference>